<accession>A0ABQ9XTH2</accession>
<organism evidence="2 3">
    <name type="scientific">Blattamonas nauphoetae</name>
    <dbReference type="NCBI Taxonomy" id="2049346"/>
    <lineage>
        <taxon>Eukaryota</taxon>
        <taxon>Metamonada</taxon>
        <taxon>Preaxostyla</taxon>
        <taxon>Oxymonadida</taxon>
        <taxon>Blattamonas</taxon>
    </lineage>
</organism>
<comment type="caution">
    <text evidence="2">The sequence shown here is derived from an EMBL/GenBank/DDBJ whole genome shotgun (WGS) entry which is preliminary data.</text>
</comment>
<dbReference type="EMBL" id="JARBJD010000074">
    <property type="protein sequence ID" value="KAK2954782.1"/>
    <property type="molecule type" value="Genomic_DNA"/>
</dbReference>
<proteinExistence type="predicted"/>
<name>A0ABQ9XTH2_9EUKA</name>
<reference evidence="2 3" key="1">
    <citation type="journal article" date="2022" name="bioRxiv">
        <title>Genomics of Preaxostyla Flagellates Illuminates Evolutionary Transitions and the Path Towards Mitochondrial Loss.</title>
        <authorList>
            <person name="Novak L.V.F."/>
            <person name="Treitli S.C."/>
            <person name="Pyrih J."/>
            <person name="Halakuc P."/>
            <person name="Pipaliya S.V."/>
            <person name="Vacek V."/>
            <person name="Brzon O."/>
            <person name="Soukal P."/>
            <person name="Eme L."/>
            <person name="Dacks J.B."/>
            <person name="Karnkowska A."/>
            <person name="Elias M."/>
            <person name="Hampl V."/>
        </authorList>
    </citation>
    <scope>NUCLEOTIDE SEQUENCE [LARGE SCALE GENOMIC DNA]</scope>
    <source>
        <strain evidence="2">NAU3</strain>
        <tissue evidence="2">Gut</tissue>
    </source>
</reference>
<sequence length="888" mass="96685">MLLFRLLFFICTVYSVPDTPCTVSSVGDNTATCGFEGNNPCTDVGRAIANQLVRATEHSISGFAQVFVVSSGALAVSSSMTYYVEVTKGSEHVSEEKPIIQVGAGVKITIPSEQLFRVSDLTFDVASTSSTNPLFSVTGGTIMVSSCDFTASSMSHSCKLCFIEAKPASTVRLETCAFFSLYHNSNDYFITASTTTISIKDTSFTNVTSAYSYGILYLEFDAVTIFNVNFTNAITGWNPLIYEDRCTIVQQESMKFTNVTGANGLSTPSCGAMHIITNQTTMIQLRDITFDNCKSTDKSSVSCLMIEKTHSQEIPIKLINLMFVNQDITKKAFLLVELNTQFIVDHPEYVQFDFWTQPELCHFAKKEEMTGAQKQDSFTNLLRYRSSTIYVSQVQNKMVKDQLDQPRCGSVASPCYSVTYGLSALKNGTTSNPIRDLVVVNAGIVYASTEVSNVRVSGSLVDTVLNVQTESEATTTDGHILCSNQVSFLKLRLELHVIRSNAIFCVQTGTLSLESLSLYPSTIQTLSLSFLSMKSGSCDMMNVALGNLIFERDVLTVVSFSKILIAKSAFNGLTLQQHFLSCNSVTSQKPPIAFNYCSVLNLTLPSASSTFVSLNSTEFSLLATDVEGQSGTAGAGDADVCSWTSGAMRLSQSVSSLTSLNLISLPFGALVVSGGSLVLTQVTLANNGESTTMKGTRKNIRCTDGASLRIDRIFTERHVDGLWLSTDGTCIVVDVIDSKVAPFGGMEFERAQLFRPNIRNATVENDTITITGTGLFPCLLEVTLFAVLQTNTTVPTLPCTDISTTDGTQLTCKFDAQTVSVSEWEWRLNMTIDGENTILFNPTIKQETRKVASATSTVRIVDAGDSLRRPENSSDSRNQTRITRAFAF</sequence>
<dbReference type="InterPro" id="IPR011050">
    <property type="entry name" value="Pectin_lyase_fold/virulence"/>
</dbReference>
<feature type="chain" id="PRO_5045089492" evidence="1">
    <location>
        <begin position="16"/>
        <end position="888"/>
    </location>
</feature>
<keyword evidence="1" id="KW-0732">Signal</keyword>
<gene>
    <name evidence="2" type="ORF">BLNAU_10267</name>
</gene>
<evidence type="ECO:0000313" key="2">
    <source>
        <dbReference type="EMBL" id="KAK2954782.1"/>
    </source>
</evidence>
<evidence type="ECO:0000313" key="3">
    <source>
        <dbReference type="Proteomes" id="UP001281761"/>
    </source>
</evidence>
<feature type="signal peptide" evidence="1">
    <location>
        <begin position="1"/>
        <end position="15"/>
    </location>
</feature>
<evidence type="ECO:0000256" key="1">
    <source>
        <dbReference type="SAM" id="SignalP"/>
    </source>
</evidence>
<dbReference type="Proteomes" id="UP001281761">
    <property type="component" value="Unassembled WGS sequence"/>
</dbReference>
<keyword evidence="3" id="KW-1185">Reference proteome</keyword>
<dbReference type="SUPFAM" id="SSF51126">
    <property type="entry name" value="Pectin lyase-like"/>
    <property type="match status" value="1"/>
</dbReference>
<protein>
    <submittedName>
        <fullName evidence="2">Uncharacterized protein</fullName>
    </submittedName>
</protein>